<organism evidence="1 2">
    <name type="scientific">Fictibacillus arsenicus</name>
    <dbReference type="NCBI Taxonomy" id="255247"/>
    <lineage>
        <taxon>Bacteria</taxon>
        <taxon>Bacillati</taxon>
        <taxon>Bacillota</taxon>
        <taxon>Bacilli</taxon>
        <taxon>Bacillales</taxon>
        <taxon>Fictibacillaceae</taxon>
        <taxon>Fictibacillus</taxon>
    </lineage>
</organism>
<gene>
    <name evidence="1" type="ORF">UN64_19050</name>
</gene>
<reference evidence="1 2" key="1">
    <citation type="submission" date="2016-11" db="EMBL/GenBank/DDBJ databases">
        <authorList>
            <person name="Jaros S."/>
            <person name="Januszkiewicz K."/>
            <person name="Wedrychowicz H."/>
        </authorList>
    </citation>
    <scope>NUCLEOTIDE SEQUENCE [LARGE SCALE GENOMIC DNA]</scope>
    <source>
        <strain evidence="1 2">Con a/3</strain>
    </source>
</reference>
<feature type="non-terminal residue" evidence="1">
    <location>
        <position position="1"/>
    </location>
</feature>
<dbReference type="AlphaFoldDB" id="A0A1V3G1F9"/>
<dbReference type="Proteomes" id="UP000188597">
    <property type="component" value="Unassembled WGS sequence"/>
</dbReference>
<name>A0A1V3G1F9_9BACL</name>
<accession>A0A1V3G1F9</accession>
<protein>
    <submittedName>
        <fullName evidence="1">Uncharacterized protein</fullName>
    </submittedName>
</protein>
<dbReference type="EMBL" id="MQMF01000009">
    <property type="protein sequence ID" value="OOE08269.1"/>
    <property type="molecule type" value="Genomic_DNA"/>
</dbReference>
<comment type="caution">
    <text evidence="1">The sequence shown here is derived from an EMBL/GenBank/DDBJ whole genome shotgun (WGS) entry which is preliminary data.</text>
</comment>
<sequence>PYLCFCSVFKELHRVTFLKQRQKLSYHISSMGCKYFFEKVLFVFVEKYVRKATTFITISAF</sequence>
<dbReference type="RefSeq" id="WP_216352800.1">
    <property type="nucleotide sequence ID" value="NZ_MQMF01000009.1"/>
</dbReference>
<evidence type="ECO:0000313" key="1">
    <source>
        <dbReference type="EMBL" id="OOE08269.1"/>
    </source>
</evidence>
<proteinExistence type="predicted"/>
<evidence type="ECO:0000313" key="2">
    <source>
        <dbReference type="Proteomes" id="UP000188597"/>
    </source>
</evidence>